<evidence type="ECO:0000256" key="18">
    <source>
        <dbReference type="ARBA" id="ARBA00045078"/>
    </source>
</evidence>
<dbReference type="UniPathway" id="UPA00378"/>
<comment type="similarity">
    <text evidence="4">Belongs to the glycosyltransferase 4 family.</text>
</comment>
<keyword evidence="13 19" id="KW-1133">Transmembrane helix</keyword>
<evidence type="ECO:0000256" key="6">
    <source>
        <dbReference type="ARBA" id="ARBA00017659"/>
    </source>
</evidence>
<dbReference type="GO" id="GO:0003975">
    <property type="term" value="F:UDP-N-acetylglucosamine-dolichyl-phosphate N-acetylglucosaminephosphotransferase activity"/>
    <property type="evidence" value="ECO:0007669"/>
    <property type="project" value="UniProtKB-EC"/>
</dbReference>
<evidence type="ECO:0000256" key="8">
    <source>
        <dbReference type="ARBA" id="ARBA00022679"/>
    </source>
</evidence>
<evidence type="ECO:0000256" key="2">
    <source>
        <dbReference type="ARBA" id="ARBA00004477"/>
    </source>
</evidence>
<keyword evidence="7" id="KW-0328">Glycosyltransferase</keyword>
<evidence type="ECO:0000313" key="21">
    <source>
        <dbReference type="Proteomes" id="UP000281549"/>
    </source>
</evidence>
<accession>A0A4P9YS09</accession>
<keyword evidence="8" id="KW-0808">Transferase</keyword>
<dbReference type="AlphaFoldDB" id="A0A4P9YS09"/>
<keyword evidence="9 19" id="KW-0812">Transmembrane</keyword>
<dbReference type="InterPro" id="IPR000715">
    <property type="entry name" value="Glycosyl_transferase_4"/>
</dbReference>
<feature type="transmembrane region" description="Helical" evidence="19">
    <location>
        <begin position="204"/>
        <end position="222"/>
    </location>
</feature>
<dbReference type="CDD" id="cd06855">
    <property type="entry name" value="GT_GPT_euk"/>
    <property type="match status" value="1"/>
</dbReference>
<dbReference type="Proteomes" id="UP000281549">
    <property type="component" value="Unassembled WGS sequence"/>
</dbReference>
<evidence type="ECO:0000256" key="10">
    <source>
        <dbReference type="ARBA" id="ARBA00022723"/>
    </source>
</evidence>
<feature type="transmembrane region" description="Helical" evidence="19">
    <location>
        <begin position="174"/>
        <end position="192"/>
    </location>
</feature>
<evidence type="ECO:0000256" key="11">
    <source>
        <dbReference type="ARBA" id="ARBA00022824"/>
    </source>
</evidence>
<dbReference type="PANTHER" id="PTHR10571:SF0">
    <property type="entry name" value="UDP-N-ACETYLGLUCOSAMINE--DOLICHYL-PHOSPHATE N-ACETYLGLUCOSAMINEPHOSPHOTRANSFERASE"/>
    <property type="match status" value="1"/>
</dbReference>
<dbReference type="PANTHER" id="PTHR10571">
    <property type="entry name" value="UDP-N-ACETYLGLUCOSAMINE--DOLICHYL-PHOSPHATE N-ACETYLGLUCOSAMINEPHOSPHOTRANSFERASE"/>
    <property type="match status" value="1"/>
</dbReference>
<evidence type="ECO:0000256" key="9">
    <source>
        <dbReference type="ARBA" id="ARBA00022692"/>
    </source>
</evidence>
<dbReference type="Pfam" id="PF00953">
    <property type="entry name" value="Glycos_transf_4"/>
    <property type="match status" value="1"/>
</dbReference>
<keyword evidence="12" id="KW-0460">Magnesium</keyword>
<keyword evidence="11" id="KW-0256">Endoplasmic reticulum</keyword>
<dbReference type="GO" id="GO:0006488">
    <property type="term" value="P:dolichol-linked oligosaccharide biosynthetic process"/>
    <property type="evidence" value="ECO:0007669"/>
    <property type="project" value="InterPro"/>
</dbReference>
<comment type="pathway">
    <text evidence="3">Protein modification; protein glycosylation.</text>
</comment>
<dbReference type="GO" id="GO:0046872">
    <property type="term" value="F:metal ion binding"/>
    <property type="evidence" value="ECO:0007669"/>
    <property type="project" value="UniProtKB-KW"/>
</dbReference>
<evidence type="ECO:0000256" key="1">
    <source>
        <dbReference type="ARBA" id="ARBA00001946"/>
    </source>
</evidence>
<organism evidence="20 21">
    <name type="scientific">Rozella allomycis (strain CSF55)</name>
    <dbReference type="NCBI Taxonomy" id="988480"/>
    <lineage>
        <taxon>Eukaryota</taxon>
        <taxon>Fungi</taxon>
        <taxon>Fungi incertae sedis</taxon>
        <taxon>Cryptomycota</taxon>
        <taxon>Cryptomycota incertae sedis</taxon>
        <taxon>Rozella</taxon>
    </lineage>
</organism>
<comment type="cofactor">
    <cofactor evidence="1">
        <name>Mg(2+)</name>
        <dbReference type="ChEBI" id="CHEBI:18420"/>
    </cofactor>
</comment>
<feature type="transmembrane region" description="Helical" evidence="19">
    <location>
        <begin position="84"/>
        <end position="100"/>
    </location>
</feature>
<keyword evidence="14 19" id="KW-0472">Membrane</keyword>
<dbReference type="InterPro" id="IPR033895">
    <property type="entry name" value="GPT"/>
</dbReference>
<dbReference type="GO" id="GO:0005789">
    <property type="term" value="C:endoplasmic reticulum membrane"/>
    <property type="evidence" value="ECO:0007669"/>
    <property type="project" value="UniProtKB-SubCell"/>
</dbReference>
<sequence length="355" mass="40085">MLFKAGQSGRDLLKKDKPMLPESLGVYVAGLYLTVLTLFIPINYLGKANHSTLVSYLSALLSICCMILLGFVDDVLDLRWRDKVFLPAVASLPLLLVYFVNEGITYVTVPIPFREYFGNYIDLAIFCTNSINILAGINGLEVGQSVVIAIFIMLHNIIQIMLNISPQLCENNYFSLYMLIPFTTLSLTLLKYNWYPAKVFVGDTYCYFAGMTFAVVGILGHFSKTMMLFFLPQIFNFVFSVPQLFKMVPCPRHRMPNLNVTSGKLENSFAEFDLSEVNIIGLICIKILRALGLIDLKKAANEERVIISNFTILNSCLIWFGSLSERDLAKLMIFLQIFACLFGLSVRYGFSNLLY</sequence>
<name>A0A4P9YS09_ROZAC</name>
<keyword evidence="10" id="KW-0479">Metal-binding</keyword>
<feature type="transmembrane region" description="Helical" evidence="19">
    <location>
        <begin position="328"/>
        <end position="350"/>
    </location>
</feature>
<feature type="transmembrane region" description="Helical" evidence="19">
    <location>
        <begin position="24"/>
        <end position="42"/>
    </location>
</feature>
<feature type="transmembrane region" description="Helical" evidence="19">
    <location>
        <begin position="120"/>
        <end position="138"/>
    </location>
</feature>
<proteinExistence type="inferred from homology"/>
<comment type="catalytic activity">
    <reaction evidence="18">
        <text>a di-trans,poly-cis-dolichyl phosphate + UDP-N-acetyl-alpha-D-glucosamine = an N-acetyl-alpha-D-glucosaminyl-diphospho-di-trans,poly-cis-dolichol + UMP</text>
        <dbReference type="Rhea" id="RHEA:13289"/>
        <dbReference type="Rhea" id="RHEA-COMP:19498"/>
        <dbReference type="Rhea" id="RHEA-COMP:19507"/>
        <dbReference type="ChEBI" id="CHEBI:57683"/>
        <dbReference type="ChEBI" id="CHEBI:57705"/>
        <dbReference type="ChEBI" id="CHEBI:57865"/>
        <dbReference type="ChEBI" id="CHEBI:58427"/>
        <dbReference type="EC" id="2.7.8.15"/>
    </reaction>
    <physiologicalReaction direction="left-to-right" evidence="18">
        <dbReference type="Rhea" id="RHEA:13290"/>
    </physiologicalReaction>
</comment>
<evidence type="ECO:0000256" key="16">
    <source>
        <dbReference type="ARBA" id="ARBA00033238"/>
    </source>
</evidence>
<feature type="transmembrane region" description="Helical" evidence="19">
    <location>
        <begin position="54"/>
        <end position="72"/>
    </location>
</feature>
<evidence type="ECO:0000256" key="19">
    <source>
        <dbReference type="SAM" id="Phobius"/>
    </source>
</evidence>
<dbReference type="EC" id="2.7.8.15" evidence="5"/>
<protein>
    <recommendedName>
        <fullName evidence="6">UDP-N-acetylglucosamine--dolichyl-phosphate N-acetylglucosaminephosphotransferase</fullName>
        <ecNumber evidence="5">2.7.8.15</ecNumber>
    </recommendedName>
    <alternativeName>
        <fullName evidence="15">GlcNAc-1-P transferase</fullName>
    </alternativeName>
    <alternativeName>
        <fullName evidence="16">N-acetylglucosamine-1-phosphate transferase</fullName>
    </alternativeName>
</protein>
<dbReference type="EMBL" id="ML004949">
    <property type="protein sequence ID" value="RKP21510.1"/>
    <property type="molecule type" value="Genomic_DNA"/>
</dbReference>
<evidence type="ECO:0000313" key="20">
    <source>
        <dbReference type="EMBL" id="RKP21510.1"/>
    </source>
</evidence>
<evidence type="ECO:0000256" key="7">
    <source>
        <dbReference type="ARBA" id="ARBA00022676"/>
    </source>
</evidence>
<comment type="function">
    <text evidence="17">UDP-N-acetylglucosamine--dolichyl-phosphate N-acetylglucosaminephosphotransferase that operates in the biosynthetic pathway of dolichol-linked oligosaccharides, the glycan precursors employed in protein asparagine (N)-glycosylation. The assembly of dolichol-linked oligosaccharides begins on the cytosolic side of the endoplasmic reticulum membrane and finishes in its lumen. The sequential addition of sugars to dolichol pyrophosphate produces dolichol-linked oligosaccharides containing fourteen sugars, including two GlcNAcs, nine mannoses and three glucoses. Once assembled, the oligosaccharide is transferred from the lipid to nascent proteins by oligosaccharyltransferases. Catalyzes the initial step of dolichol-linked oligosaccharide biosynthesis, transfering GlcNAc-1-P from cytosolic UDP-GlcNAc onto the carrier lipid dolichyl phosphate (P-dolichol), yielding GlcNAc-P-P-dolichol embedded in the cytoplasmic leaflet of the endoplasmic reticulum membrane.</text>
</comment>
<evidence type="ECO:0000256" key="3">
    <source>
        <dbReference type="ARBA" id="ARBA00004922"/>
    </source>
</evidence>
<evidence type="ECO:0000256" key="17">
    <source>
        <dbReference type="ARBA" id="ARBA00044717"/>
    </source>
</evidence>
<reference evidence="21" key="1">
    <citation type="journal article" date="2018" name="Nat. Microbiol.">
        <title>Leveraging single-cell genomics to expand the fungal tree of life.</title>
        <authorList>
            <person name="Ahrendt S.R."/>
            <person name="Quandt C.A."/>
            <person name="Ciobanu D."/>
            <person name="Clum A."/>
            <person name="Salamov A."/>
            <person name="Andreopoulos B."/>
            <person name="Cheng J.F."/>
            <person name="Woyke T."/>
            <person name="Pelin A."/>
            <person name="Henrissat B."/>
            <person name="Reynolds N.K."/>
            <person name="Benny G.L."/>
            <person name="Smith M.E."/>
            <person name="James T.Y."/>
            <person name="Grigoriev I.V."/>
        </authorList>
    </citation>
    <scope>NUCLEOTIDE SEQUENCE [LARGE SCALE GENOMIC DNA]</scope>
    <source>
        <strain evidence="21">CSF55</strain>
    </source>
</reference>
<evidence type="ECO:0000256" key="12">
    <source>
        <dbReference type="ARBA" id="ARBA00022842"/>
    </source>
</evidence>
<evidence type="ECO:0000256" key="15">
    <source>
        <dbReference type="ARBA" id="ARBA00029567"/>
    </source>
</evidence>
<evidence type="ECO:0000256" key="5">
    <source>
        <dbReference type="ARBA" id="ARBA00013225"/>
    </source>
</evidence>
<evidence type="ECO:0000256" key="14">
    <source>
        <dbReference type="ARBA" id="ARBA00023136"/>
    </source>
</evidence>
<dbReference type="GO" id="GO:0016757">
    <property type="term" value="F:glycosyltransferase activity"/>
    <property type="evidence" value="ECO:0007669"/>
    <property type="project" value="UniProtKB-KW"/>
</dbReference>
<evidence type="ECO:0000256" key="13">
    <source>
        <dbReference type="ARBA" id="ARBA00022989"/>
    </source>
</evidence>
<comment type="subcellular location">
    <subcellularLocation>
        <location evidence="2">Endoplasmic reticulum membrane</location>
        <topology evidence="2">Multi-pass membrane protein</topology>
    </subcellularLocation>
</comment>
<evidence type="ECO:0000256" key="4">
    <source>
        <dbReference type="ARBA" id="ARBA00009317"/>
    </source>
</evidence>
<feature type="transmembrane region" description="Helical" evidence="19">
    <location>
        <begin position="145"/>
        <end position="162"/>
    </location>
</feature>
<gene>
    <name evidence="20" type="ORF">ROZALSC1DRAFT_27094</name>
</gene>
<feature type="transmembrane region" description="Helical" evidence="19">
    <location>
        <begin position="305"/>
        <end position="322"/>
    </location>
</feature>